<protein>
    <submittedName>
        <fullName evidence="4">Sulfur-oxidizing protein SoxY</fullName>
    </submittedName>
</protein>
<feature type="domain" description="Ig-like SoxY" evidence="3">
    <location>
        <begin position="38"/>
        <end position="146"/>
    </location>
</feature>
<sequence length="266" mass="28391">MGLKHQAALGLAGIVAALYSAAAAAEASTALWPALQETFFAGKTIEKADFIKLEGPARAESGAQVPITLTVDKPLDAADAIRKVYIIVDANPIPLAATYQFTPLNGKAQISTRVRMETDSFIHAVGETADGKFYMTALPIRAAGGCGGPVDGDEKAIRAASGKIKVNVDKPVKFGEANPATLMIKHPMFTGLQRDLVSGGYRPAFYMQKLDLSYNGKPVMHIDFGVGTSEDPYVRFFYQPEGPGTLDVKAIDNEGKEFEQHTEVAG</sequence>
<dbReference type="Gene3D" id="2.60.40.2470">
    <property type="entry name" value="SoxY domain"/>
    <property type="match status" value="1"/>
</dbReference>
<dbReference type="InterPro" id="IPR038162">
    <property type="entry name" value="SoxY_sf"/>
</dbReference>
<evidence type="ECO:0000259" key="3">
    <source>
        <dbReference type="Pfam" id="PF13501"/>
    </source>
</evidence>
<dbReference type="InterPro" id="IPR030831">
    <property type="entry name" value="Fuse-rel_SoxYZ"/>
</dbReference>
<dbReference type="Pfam" id="PF13501">
    <property type="entry name" value="SoxY"/>
    <property type="match status" value="1"/>
</dbReference>
<dbReference type="OrthoDB" id="8538315at2"/>
<reference evidence="4 5" key="1">
    <citation type="journal article" date="2018" name="Environ. Microbiol.">
        <title>Isolation and genomic characterization of Novimethylophilus kurashikiensis gen. nov. sp. nov., a new lanthanide-dependent methylotrophic species of Methylophilaceae.</title>
        <authorList>
            <person name="Lv H."/>
            <person name="Sahin N."/>
            <person name="Tani A."/>
        </authorList>
    </citation>
    <scope>NUCLEOTIDE SEQUENCE [LARGE SCALE GENOMIC DNA]</scope>
    <source>
        <strain evidence="4 5">La2-4</strain>
    </source>
</reference>
<evidence type="ECO:0000313" key="5">
    <source>
        <dbReference type="Proteomes" id="UP000245081"/>
    </source>
</evidence>
<proteinExistence type="predicted"/>
<keyword evidence="5" id="KW-1185">Reference proteome</keyword>
<dbReference type="InterPro" id="IPR014880">
    <property type="entry name" value="SoxZ_dom"/>
</dbReference>
<dbReference type="RefSeq" id="WP_109016470.1">
    <property type="nucleotide sequence ID" value="NZ_BDOQ01000018.1"/>
</dbReference>
<dbReference type="AlphaFoldDB" id="A0A2R5FGD4"/>
<keyword evidence="1" id="KW-0732">Signal</keyword>
<gene>
    <name evidence="4" type="primary">soxY</name>
    <name evidence="4" type="ORF">NMK_2914</name>
</gene>
<dbReference type="Proteomes" id="UP000245081">
    <property type="component" value="Unassembled WGS sequence"/>
</dbReference>
<evidence type="ECO:0000313" key="4">
    <source>
        <dbReference type="EMBL" id="GBG15311.1"/>
    </source>
</evidence>
<feature type="signal peptide" evidence="1">
    <location>
        <begin position="1"/>
        <end position="24"/>
    </location>
</feature>
<feature type="domain" description="Sulphur oxidation protein SoxZ" evidence="2">
    <location>
        <begin position="172"/>
        <end position="262"/>
    </location>
</feature>
<evidence type="ECO:0000256" key="1">
    <source>
        <dbReference type="SAM" id="SignalP"/>
    </source>
</evidence>
<dbReference type="Pfam" id="PF08770">
    <property type="entry name" value="SoxZ"/>
    <property type="match status" value="1"/>
</dbReference>
<comment type="caution">
    <text evidence="4">The sequence shown here is derived from an EMBL/GenBank/DDBJ whole genome shotgun (WGS) entry which is preliminary data.</text>
</comment>
<feature type="chain" id="PRO_5015315702" evidence="1">
    <location>
        <begin position="25"/>
        <end position="266"/>
    </location>
</feature>
<evidence type="ECO:0000259" key="2">
    <source>
        <dbReference type="Pfam" id="PF08770"/>
    </source>
</evidence>
<dbReference type="InterPro" id="IPR013783">
    <property type="entry name" value="Ig-like_fold"/>
</dbReference>
<dbReference type="Gene3D" id="2.60.40.10">
    <property type="entry name" value="Immunoglobulins"/>
    <property type="match status" value="1"/>
</dbReference>
<name>A0A2R5FGD4_9PROT</name>
<dbReference type="SUPFAM" id="SSF81296">
    <property type="entry name" value="E set domains"/>
    <property type="match status" value="1"/>
</dbReference>
<dbReference type="EMBL" id="BDOQ01000018">
    <property type="protein sequence ID" value="GBG15311.1"/>
    <property type="molecule type" value="Genomic_DNA"/>
</dbReference>
<dbReference type="InterPro" id="IPR014756">
    <property type="entry name" value="Ig_E-set"/>
</dbReference>
<dbReference type="NCBIfam" id="TIGR04557">
    <property type="entry name" value="fuse_rel_SoxYZ"/>
    <property type="match status" value="1"/>
</dbReference>
<accession>A0A2R5FGD4</accession>
<dbReference type="InterPro" id="IPR032711">
    <property type="entry name" value="SoxY"/>
</dbReference>
<organism evidence="4 5">
    <name type="scientific">Novimethylophilus kurashikiensis</name>
    <dbReference type="NCBI Taxonomy" id="1825523"/>
    <lineage>
        <taxon>Bacteria</taxon>
        <taxon>Pseudomonadati</taxon>
        <taxon>Pseudomonadota</taxon>
        <taxon>Betaproteobacteria</taxon>
        <taxon>Nitrosomonadales</taxon>
        <taxon>Methylophilaceae</taxon>
        <taxon>Novimethylophilus</taxon>
    </lineage>
</organism>